<name>A0ABT4CSC0_9CLOT</name>
<gene>
    <name evidence="2" type="primary">yabQ</name>
    <name evidence="2" type="ORF">OXH55_15115</name>
</gene>
<keyword evidence="1" id="KW-0472">Membrane</keyword>
<keyword evidence="1" id="KW-1133">Transmembrane helix</keyword>
<comment type="caution">
    <text evidence="2">The sequence shown here is derived from an EMBL/GenBank/DDBJ whole genome shotgun (WGS) entry which is preliminary data.</text>
</comment>
<dbReference type="Pfam" id="PF09578">
    <property type="entry name" value="Spore_YabQ"/>
    <property type="match status" value="1"/>
</dbReference>
<evidence type="ECO:0000313" key="2">
    <source>
        <dbReference type="EMBL" id="MCY6371965.1"/>
    </source>
</evidence>
<evidence type="ECO:0000256" key="1">
    <source>
        <dbReference type="SAM" id="Phobius"/>
    </source>
</evidence>
<keyword evidence="1" id="KW-0812">Transmembrane</keyword>
<feature type="transmembrane region" description="Helical" evidence="1">
    <location>
        <begin position="74"/>
        <end position="94"/>
    </location>
</feature>
<dbReference type="RefSeq" id="WP_268050876.1">
    <property type="nucleotide sequence ID" value="NZ_JAPQES010000006.1"/>
</dbReference>
<feature type="transmembrane region" description="Helical" evidence="1">
    <location>
        <begin position="44"/>
        <end position="68"/>
    </location>
</feature>
<dbReference type="EMBL" id="JAPQES010000006">
    <property type="protein sequence ID" value="MCY6371965.1"/>
    <property type="molecule type" value="Genomic_DNA"/>
</dbReference>
<sequence>MIIPINAQVNLIIYSILAGVLTGILFDIYRLIRGFENPDVIITLVEDVLFWVFAGILVFIFLLCYSYVYMGTYLYLYIALGLYIYIKFISKYFLRIQFRLMKMLSKIFRIIKNLIIYPIDLLIYKIINKNK</sequence>
<reference evidence="2" key="1">
    <citation type="submission" date="2022-12" db="EMBL/GenBank/DDBJ databases">
        <authorList>
            <person name="Wang J."/>
        </authorList>
    </citation>
    <scope>NUCLEOTIDE SEQUENCE</scope>
    <source>
        <strain evidence="2">HY-42-06</strain>
    </source>
</reference>
<feature type="transmembrane region" description="Helical" evidence="1">
    <location>
        <begin position="12"/>
        <end position="32"/>
    </location>
</feature>
<dbReference type="Proteomes" id="UP001079657">
    <property type="component" value="Unassembled WGS sequence"/>
</dbReference>
<proteinExistence type="predicted"/>
<dbReference type="InterPro" id="IPR019074">
    <property type="entry name" value="YabQ"/>
</dbReference>
<evidence type="ECO:0000313" key="3">
    <source>
        <dbReference type="Proteomes" id="UP001079657"/>
    </source>
</evidence>
<dbReference type="NCBIfam" id="TIGR02893">
    <property type="entry name" value="spore_yabQ"/>
    <property type="match status" value="1"/>
</dbReference>
<organism evidence="2 3">
    <name type="scientific">Clostridium ganghwense</name>
    <dbReference type="NCBI Taxonomy" id="312089"/>
    <lineage>
        <taxon>Bacteria</taxon>
        <taxon>Bacillati</taxon>
        <taxon>Bacillota</taxon>
        <taxon>Clostridia</taxon>
        <taxon>Eubacteriales</taxon>
        <taxon>Clostridiaceae</taxon>
        <taxon>Clostridium</taxon>
    </lineage>
</organism>
<accession>A0ABT4CSC0</accession>
<keyword evidence="3" id="KW-1185">Reference proteome</keyword>
<protein>
    <submittedName>
        <fullName evidence="2">Spore cortex biosynthesis protein YabQ</fullName>
    </submittedName>
</protein>